<evidence type="ECO:0000256" key="3">
    <source>
        <dbReference type="ARBA" id="ARBA00022824"/>
    </source>
</evidence>
<name>A0ABD2X4A5_9HYME</name>
<dbReference type="InterPro" id="IPR036322">
    <property type="entry name" value="WD40_repeat_dom_sf"/>
</dbReference>
<sequence>MIEENLSESNKEPILYEVLEYFVRKQEPELLRFKNDTLLLPTTGTIKNALRYLNNRYSLPESISLHVGYTLPWKFAIGNQGKVLAILQENIIEIRRSKDEYSTISGKASAPKDPFPEWRKMAWSPDGSILALASSNGYVSFYNSFGNNIFNITPKSMSQDTDILEAGDATASMIFKKPRVENEKWNYEFIRVTYSGLLKSYCISSNSYSENHIFSFGNFYRNGVSSVCYSEKHNFFYVAGNFVCSQFSCSASQIGLTCWRTLNDQPYYTLAVSSQDIDMYKSNFSIWNFIPMIKSRAQSIIFKITISPNNKLIACLHTDGMISVWSMPNLKLQKQWKLHEQPNYNAVNPLKTTKLKKLVNISEYQPLDIGWWSDDAIIIARYSGSISVCSVSNLKNLLGINPEFLYSHPQIAELEPSKGFLCLDCEMLITSTKKYHESTIDEMSENDKDDDEVVSFSILNYFKTLIQSTLYSITDIEHFQPKRKKSKIFYRTYRLIGLKSRTPEELYAKKMEIEEYEEALNLAKTYNLDPDLVYQTQWRKSGFSMESIHEHLSKVSKRLWVLDECISRVPETLEATRELLNFGLQGTNLETLSAIGENNSTMDIITFTQRGEDIDNDLDDGDSQLKKIQKMNKILETITQNTLSKSQKQLMQYRKKILDHLDKLQTYEIFIGSQSKFDKDFYTVFRSSTPVENAVKFAKSGDVQGVEIMFSYYGAYLIPHWLMIISYFPETLHPEKYRKLLPECDGDGRLFLLYQKEIRPKDWVERSDFSTFIDLETYDDANYIYEEKNSYLVYRNKELTQDLLQKWYKNRAYEIEHDSRLVDNALALVNIGKSHNIQNLENTIFELETLDDLVYKIGLEELSLTELEKLNDLEKMKLLMSKADEDSFVYYLKTILLPYSRRRKRYLGNTLEKDVLYDYLVHLSKRNLIYAVKFFEYLKFSCDSEVIDTFGSITLLAMDCIYACDDIDMYSKGKSIFDSISNHLSGQEESSKLYKELEKELKTLMTLNKYGVKIPLHQIKICRQNNERAKDLLLSMSENLVKIYNCPNEKNWTQLLNDMLDIQEQVLNCIDIEICFEICMVARLKSKSKACIQGCINLIEVKKKKSSLKVSYERAIQLILQASNDYFNNSQSLMDPEIDLARECLQLISFNEKTIKEEYDLLESLQILHEFNVDILPIQVRMTQDKLKLINDCLDSKLDAYKNKQKLLNLAEYLRVENRNSKLRENKVLSLIARKAYEIRDYVFCSTVVKQMMKNNYQAAWNIALDLAYCDDYPDLQCRLNCIWFAVSNGPSNMIEDLLKRANLLQVQILNVELQNLVPTDNDSSDNDEEENTNTAKEESRKAKCEAEECRPNIVQTSTDLVKSSAQKVTQSTFELIRNAGNTNFWKSKLNFSFIEAENKYIKQEEIIDSKASQKNKQKFFCFYETLNENFGISTLNTKYSKYSKVDTDNKLQLYQTLMRISLLSENASCGTEISDINHLLLDCAKYTILEDCTLGLSYILNINDESVSKVTEIFEISPSDTTFTELLIYFSALKLYLRMTPKSDEVFSYDPNKLIKYIFYTKSSSLIEQEKILIENMNLLLNAKTQTGETNVQITKHANKNEKENTFTVVESKKEFDTPINVTYMDESKKIHSDLLYQPKAADGWSDDWGDEWVEESNDIEESKYEEVIDDESNHVEELKDEKLLNDEFNLIEESKNEEVVDDAGSFIMTEVTENYLLPENDESFEQNWSKIQNIDDFREAKQIIFQKLKEKNLNTDDNEIYTCTWKILTKLVNIDSNSSVATDIFCQEIKDFLQKGLISTNILVKFLNTEESILTPEQNIYLKLCSKQMQLQKNAIDFIKLNYESLSLNSIILEEIFFNNLTSSFAVNHDLYNKILEVVFENQNLFEIETNVKILIDHLIKNQHISHAIALLNQLEGIPPALSTYENCFKLLLKK</sequence>
<dbReference type="Proteomes" id="UP001627154">
    <property type="component" value="Unassembled WGS sequence"/>
</dbReference>
<dbReference type="InterPro" id="IPR015943">
    <property type="entry name" value="WD40/YVTN_repeat-like_dom_sf"/>
</dbReference>
<comment type="subcellular location">
    <subcellularLocation>
        <location evidence="1">Endoplasmic reticulum</location>
    </subcellularLocation>
</comment>
<dbReference type="Pfam" id="PF08314">
    <property type="entry name" value="Sec39"/>
    <property type="match status" value="2"/>
</dbReference>
<feature type="region of interest" description="Disordered" evidence="5">
    <location>
        <begin position="1318"/>
        <end position="1344"/>
    </location>
</feature>
<feature type="compositionally biased region" description="Acidic residues" evidence="5">
    <location>
        <begin position="1323"/>
        <end position="1332"/>
    </location>
</feature>
<reference evidence="8 9" key="1">
    <citation type="journal article" date="2024" name="bioRxiv">
        <title>A reference genome for Trichogramma kaykai: A tiny desert-dwelling parasitoid wasp with competing sex-ratio distorters.</title>
        <authorList>
            <person name="Culotta J."/>
            <person name="Lindsey A.R."/>
        </authorList>
    </citation>
    <scope>NUCLEOTIDE SEQUENCE [LARGE SCALE GENOMIC DNA]</scope>
    <source>
        <strain evidence="8 9">KSX58</strain>
    </source>
</reference>
<organism evidence="8 9">
    <name type="scientific">Trichogramma kaykai</name>
    <dbReference type="NCBI Taxonomy" id="54128"/>
    <lineage>
        <taxon>Eukaryota</taxon>
        <taxon>Metazoa</taxon>
        <taxon>Ecdysozoa</taxon>
        <taxon>Arthropoda</taxon>
        <taxon>Hexapoda</taxon>
        <taxon>Insecta</taxon>
        <taxon>Pterygota</taxon>
        <taxon>Neoptera</taxon>
        <taxon>Endopterygota</taxon>
        <taxon>Hymenoptera</taxon>
        <taxon>Apocrita</taxon>
        <taxon>Proctotrupomorpha</taxon>
        <taxon>Chalcidoidea</taxon>
        <taxon>Trichogrammatidae</taxon>
        <taxon>Trichogramma</taxon>
    </lineage>
</organism>
<dbReference type="GO" id="GO:0015031">
    <property type="term" value="P:protein transport"/>
    <property type="evidence" value="ECO:0007669"/>
    <property type="project" value="UniProtKB-KW"/>
</dbReference>
<evidence type="ECO:0000256" key="4">
    <source>
        <dbReference type="ARBA" id="ARBA00022927"/>
    </source>
</evidence>
<dbReference type="PANTHER" id="PTHR15922:SF2">
    <property type="entry name" value="NBAS SUBUNIT OF NRZ TETHERING COMPLEX"/>
    <property type="match status" value="1"/>
</dbReference>
<evidence type="ECO:0000256" key="1">
    <source>
        <dbReference type="ARBA" id="ARBA00004240"/>
    </source>
</evidence>
<dbReference type="Pfam" id="PF15492">
    <property type="entry name" value="Nbas_N"/>
    <property type="match status" value="1"/>
</dbReference>
<accession>A0ABD2X4A5</accession>
<feature type="domain" description="Sec39" evidence="6">
    <location>
        <begin position="694"/>
        <end position="945"/>
    </location>
</feature>
<dbReference type="PANTHER" id="PTHR15922">
    <property type="entry name" value="NEUROBLASTOMA-AMPLIFIED SEQUENCE"/>
    <property type="match status" value="1"/>
</dbReference>
<keyword evidence="9" id="KW-1185">Reference proteome</keyword>
<gene>
    <name evidence="8" type="ORF">TKK_006867</name>
</gene>
<evidence type="ECO:0000259" key="6">
    <source>
        <dbReference type="Pfam" id="PF08314"/>
    </source>
</evidence>
<protein>
    <recommendedName>
        <fullName evidence="10">Neuroblastoma-amplified sequence N-terminal domain-containing protein</fullName>
    </recommendedName>
</protein>
<keyword evidence="4" id="KW-0653">Protein transport</keyword>
<dbReference type="InterPro" id="IPR029145">
    <property type="entry name" value="NBAS_N"/>
</dbReference>
<dbReference type="Gene3D" id="2.130.10.10">
    <property type="entry name" value="YVTN repeat-like/Quinoprotein amine dehydrogenase"/>
    <property type="match status" value="1"/>
</dbReference>
<proteinExistence type="predicted"/>
<evidence type="ECO:0008006" key="10">
    <source>
        <dbReference type="Google" id="ProtNLM"/>
    </source>
</evidence>
<evidence type="ECO:0000313" key="8">
    <source>
        <dbReference type="EMBL" id="KAL3399599.1"/>
    </source>
</evidence>
<feature type="domain" description="Neuroblastoma-amplified sequence N-terminal" evidence="7">
    <location>
        <begin position="73"/>
        <end position="349"/>
    </location>
</feature>
<evidence type="ECO:0000256" key="5">
    <source>
        <dbReference type="SAM" id="MobiDB-lite"/>
    </source>
</evidence>
<dbReference type="SUPFAM" id="SSF50978">
    <property type="entry name" value="WD40 repeat-like"/>
    <property type="match status" value="1"/>
</dbReference>
<dbReference type="GO" id="GO:0005783">
    <property type="term" value="C:endoplasmic reticulum"/>
    <property type="evidence" value="ECO:0007669"/>
    <property type="project" value="UniProtKB-SubCell"/>
</dbReference>
<dbReference type="InterPro" id="IPR001680">
    <property type="entry name" value="WD40_rpt"/>
</dbReference>
<dbReference type="SMART" id="SM00320">
    <property type="entry name" value="WD40"/>
    <property type="match status" value="3"/>
</dbReference>
<dbReference type="EMBL" id="JBJJXI010000055">
    <property type="protein sequence ID" value="KAL3399599.1"/>
    <property type="molecule type" value="Genomic_DNA"/>
</dbReference>
<keyword evidence="3" id="KW-0256">Endoplasmic reticulum</keyword>
<comment type="caution">
    <text evidence="8">The sequence shown here is derived from an EMBL/GenBank/DDBJ whole genome shotgun (WGS) entry which is preliminary data.</text>
</comment>
<feature type="domain" description="Sec39" evidence="6">
    <location>
        <begin position="990"/>
        <end position="1253"/>
    </location>
</feature>
<keyword evidence="2" id="KW-0813">Transport</keyword>
<evidence type="ECO:0000313" key="9">
    <source>
        <dbReference type="Proteomes" id="UP001627154"/>
    </source>
</evidence>
<evidence type="ECO:0000256" key="2">
    <source>
        <dbReference type="ARBA" id="ARBA00022448"/>
    </source>
</evidence>
<evidence type="ECO:0000259" key="7">
    <source>
        <dbReference type="Pfam" id="PF15492"/>
    </source>
</evidence>
<dbReference type="InterPro" id="IPR013244">
    <property type="entry name" value="Sec39_domain"/>
</dbReference>